<keyword evidence="6" id="KW-0808">Transferase</keyword>
<dbReference type="Gene3D" id="1.10.287.130">
    <property type="match status" value="1"/>
</dbReference>
<dbReference type="Pfam" id="PF00672">
    <property type="entry name" value="HAMP"/>
    <property type="match status" value="1"/>
</dbReference>
<dbReference type="SUPFAM" id="SSF158472">
    <property type="entry name" value="HAMP domain-like"/>
    <property type="match status" value="1"/>
</dbReference>
<evidence type="ECO:0000256" key="6">
    <source>
        <dbReference type="ARBA" id="ARBA00022679"/>
    </source>
</evidence>
<evidence type="ECO:0000256" key="13">
    <source>
        <dbReference type="ARBA" id="ARBA00023136"/>
    </source>
</evidence>
<keyword evidence="18" id="KW-1185">Reference proteome</keyword>
<protein>
    <recommendedName>
        <fullName evidence="3">histidine kinase</fullName>
        <ecNumber evidence="3">2.7.13.3</ecNumber>
    </recommendedName>
</protein>
<keyword evidence="8" id="KW-0547">Nucleotide-binding</keyword>
<dbReference type="STRING" id="553311.SAMN05216231_3626"/>
<dbReference type="CDD" id="cd00082">
    <property type="entry name" value="HisKA"/>
    <property type="match status" value="1"/>
</dbReference>
<dbReference type="SUPFAM" id="SSF55874">
    <property type="entry name" value="ATPase domain of HSP90 chaperone/DNA topoisomerase II/histidine kinase"/>
    <property type="match status" value="1"/>
</dbReference>
<evidence type="ECO:0000256" key="2">
    <source>
        <dbReference type="ARBA" id="ARBA00004651"/>
    </source>
</evidence>
<keyword evidence="12" id="KW-0902">Two-component regulatory system</keyword>
<evidence type="ECO:0000259" key="16">
    <source>
        <dbReference type="PROSITE" id="PS50885"/>
    </source>
</evidence>
<dbReference type="InterPro" id="IPR004358">
    <property type="entry name" value="Sig_transdc_His_kin-like_C"/>
</dbReference>
<dbReference type="SMART" id="SM00304">
    <property type="entry name" value="HAMP"/>
    <property type="match status" value="1"/>
</dbReference>
<feature type="domain" description="Histidine kinase" evidence="15">
    <location>
        <begin position="148"/>
        <end position="361"/>
    </location>
</feature>
<keyword evidence="5" id="KW-0597">Phosphoprotein</keyword>
<sequence>MSIRKRIISKFPKGFLWRLSALNFLVVASAIVVSGLATYNTACFLVDAMGGLEEQRQQQFNATLFNYLWIFIITAIVMGSLLHFYMTKKLIRPIRSLIESTKQLKKGNYPDPVEVTSQDEVGELAVQFNALIQQLHTNEQHRQKLVSDLSHEFRTPLTNLNGYLQSLERGDIQGNQELYKALYQESQRLTVMIEQLEQLKEWDYVTSQTYSQSREVDIANLIDQCVAMFKLQMEEKDIGLSINVSSCKLHIHEEGIQQIISNLLENAIHYYNGEGGIHVLGEQQNSVYQILVSGPSDFIPEHERENIFERFYRLDTSRSRKTGGSGLGLAIAKEIIDRHGGEIGVISEKNINTFWFTLPLA</sequence>
<dbReference type="SUPFAM" id="SSF47384">
    <property type="entry name" value="Homodimeric domain of signal transducing histidine kinase"/>
    <property type="match status" value="1"/>
</dbReference>
<dbReference type="PROSITE" id="PS50885">
    <property type="entry name" value="HAMP"/>
    <property type="match status" value="1"/>
</dbReference>
<dbReference type="EMBL" id="FNKD01000005">
    <property type="protein sequence ID" value="SDR10614.1"/>
    <property type="molecule type" value="Genomic_DNA"/>
</dbReference>
<dbReference type="SMART" id="SM00387">
    <property type="entry name" value="HATPase_c"/>
    <property type="match status" value="1"/>
</dbReference>
<comment type="subcellular location">
    <subcellularLocation>
        <location evidence="2">Cell membrane</location>
        <topology evidence="2">Multi-pass membrane protein</topology>
    </subcellularLocation>
</comment>
<evidence type="ECO:0000256" key="4">
    <source>
        <dbReference type="ARBA" id="ARBA00022475"/>
    </source>
</evidence>
<dbReference type="InterPro" id="IPR036097">
    <property type="entry name" value="HisK_dim/P_sf"/>
</dbReference>
<dbReference type="GO" id="GO:0005886">
    <property type="term" value="C:plasma membrane"/>
    <property type="evidence" value="ECO:0007669"/>
    <property type="project" value="UniProtKB-SubCell"/>
</dbReference>
<feature type="transmembrane region" description="Helical" evidence="14">
    <location>
        <begin position="67"/>
        <end position="86"/>
    </location>
</feature>
<dbReference type="InterPro" id="IPR005467">
    <property type="entry name" value="His_kinase_dom"/>
</dbReference>
<keyword evidence="9 17" id="KW-0418">Kinase</keyword>
<dbReference type="CDD" id="cd06225">
    <property type="entry name" value="HAMP"/>
    <property type="match status" value="1"/>
</dbReference>
<dbReference type="InterPro" id="IPR050398">
    <property type="entry name" value="HssS/ArlS-like"/>
</dbReference>
<evidence type="ECO:0000256" key="10">
    <source>
        <dbReference type="ARBA" id="ARBA00022840"/>
    </source>
</evidence>
<keyword evidence="7 14" id="KW-0812">Transmembrane</keyword>
<evidence type="ECO:0000256" key="14">
    <source>
        <dbReference type="SAM" id="Phobius"/>
    </source>
</evidence>
<dbReference type="PROSITE" id="PS50109">
    <property type="entry name" value="HIS_KIN"/>
    <property type="match status" value="1"/>
</dbReference>
<dbReference type="GO" id="GO:0005524">
    <property type="term" value="F:ATP binding"/>
    <property type="evidence" value="ECO:0007669"/>
    <property type="project" value="UniProtKB-KW"/>
</dbReference>
<name>A0A1H1GBI9_9BACI</name>
<dbReference type="EC" id="2.7.13.3" evidence="3"/>
<dbReference type="Pfam" id="PF00512">
    <property type="entry name" value="HisKA"/>
    <property type="match status" value="1"/>
</dbReference>
<dbReference type="InterPro" id="IPR003661">
    <property type="entry name" value="HisK_dim/P_dom"/>
</dbReference>
<evidence type="ECO:0000256" key="9">
    <source>
        <dbReference type="ARBA" id="ARBA00022777"/>
    </source>
</evidence>
<dbReference type="SMART" id="SM00388">
    <property type="entry name" value="HisKA"/>
    <property type="match status" value="1"/>
</dbReference>
<evidence type="ECO:0000256" key="5">
    <source>
        <dbReference type="ARBA" id="ARBA00022553"/>
    </source>
</evidence>
<dbReference type="InterPro" id="IPR003660">
    <property type="entry name" value="HAMP_dom"/>
</dbReference>
<dbReference type="InterPro" id="IPR003594">
    <property type="entry name" value="HATPase_dom"/>
</dbReference>
<feature type="transmembrane region" description="Helical" evidence="14">
    <location>
        <begin position="21"/>
        <end position="47"/>
    </location>
</feature>
<evidence type="ECO:0000256" key="1">
    <source>
        <dbReference type="ARBA" id="ARBA00000085"/>
    </source>
</evidence>
<evidence type="ECO:0000256" key="12">
    <source>
        <dbReference type="ARBA" id="ARBA00023012"/>
    </source>
</evidence>
<feature type="domain" description="HAMP" evidence="16">
    <location>
        <begin position="88"/>
        <end position="140"/>
    </location>
</feature>
<dbReference type="AlphaFoldDB" id="A0A1H1GBI9"/>
<keyword evidence="10" id="KW-0067">ATP-binding</keyword>
<dbReference type="PANTHER" id="PTHR45528:SF1">
    <property type="entry name" value="SENSOR HISTIDINE KINASE CPXA"/>
    <property type="match status" value="1"/>
</dbReference>
<dbReference type="RefSeq" id="WP_092494340.1">
    <property type="nucleotide sequence ID" value="NZ_FNKD01000005.1"/>
</dbReference>
<dbReference type="GO" id="GO:0000155">
    <property type="term" value="F:phosphorelay sensor kinase activity"/>
    <property type="evidence" value="ECO:0007669"/>
    <property type="project" value="InterPro"/>
</dbReference>
<dbReference type="FunFam" id="3.30.565.10:FF:000006">
    <property type="entry name" value="Sensor histidine kinase WalK"/>
    <property type="match status" value="1"/>
</dbReference>
<dbReference type="CDD" id="cd00075">
    <property type="entry name" value="HATPase"/>
    <property type="match status" value="1"/>
</dbReference>
<dbReference type="Gene3D" id="3.30.565.10">
    <property type="entry name" value="Histidine kinase-like ATPase, C-terminal domain"/>
    <property type="match status" value="1"/>
</dbReference>
<dbReference type="Pfam" id="PF02518">
    <property type="entry name" value="HATPase_c"/>
    <property type="match status" value="1"/>
</dbReference>
<dbReference type="Gene3D" id="6.10.340.10">
    <property type="match status" value="1"/>
</dbReference>
<reference evidence="17 18" key="1">
    <citation type="submission" date="2016-10" db="EMBL/GenBank/DDBJ databases">
        <authorList>
            <person name="de Groot N.N."/>
        </authorList>
    </citation>
    <scope>NUCLEOTIDE SEQUENCE [LARGE SCALE GENOMIC DNA]</scope>
    <source>
        <strain evidence="17 18">CGMCC 1.10449</strain>
    </source>
</reference>
<dbReference type="Proteomes" id="UP000199444">
    <property type="component" value="Unassembled WGS sequence"/>
</dbReference>
<proteinExistence type="predicted"/>
<dbReference type="PRINTS" id="PR00344">
    <property type="entry name" value="BCTRLSENSOR"/>
</dbReference>
<evidence type="ECO:0000256" key="7">
    <source>
        <dbReference type="ARBA" id="ARBA00022692"/>
    </source>
</evidence>
<comment type="catalytic activity">
    <reaction evidence="1">
        <text>ATP + protein L-histidine = ADP + protein N-phospho-L-histidine.</text>
        <dbReference type="EC" id="2.7.13.3"/>
    </reaction>
</comment>
<evidence type="ECO:0000259" key="15">
    <source>
        <dbReference type="PROSITE" id="PS50109"/>
    </source>
</evidence>
<gene>
    <name evidence="17" type="ORF">SAMN05216231_3626</name>
</gene>
<keyword evidence="4" id="KW-1003">Cell membrane</keyword>
<evidence type="ECO:0000256" key="11">
    <source>
        <dbReference type="ARBA" id="ARBA00022989"/>
    </source>
</evidence>
<keyword evidence="11 14" id="KW-1133">Transmembrane helix</keyword>
<dbReference type="PANTHER" id="PTHR45528">
    <property type="entry name" value="SENSOR HISTIDINE KINASE CPXA"/>
    <property type="match status" value="1"/>
</dbReference>
<evidence type="ECO:0000313" key="18">
    <source>
        <dbReference type="Proteomes" id="UP000199444"/>
    </source>
</evidence>
<accession>A0A1H1GBI9</accession>
<evidence type="ECO:0000256" key="8">
    <source>
        <dbReference type="ARBA" id="ARBA00022741"/>
    </source>
</evidence>
<keyword evidence="13 14" id="KW-0472">Membrane</keyword>
<organism evidence="17 18">
    <name type="scientific">Virgibacillus salinus</name>
    <dbReference type="NCBI Taxonomy" id="553311"/>
    <lineage>
        <taxon>Bacteria</taxon>
        <taxon>Bacillati</taxon>
        <taxon>Bacillota</taxon>
        <taxon>Bacilli</taxon>
        <taxon>Bacillales</taxon>
        <taxon>Bacillaceae</taxon>
        <taxon>Virgibacillus</taxon>
    </lineage>
</organism>
<evidence type="ECO:0000313" key="17">
    <source>
        <dbReference type="EMBL" id="SDR10614.1"/>
    </source>
</evidence>
<dbReference type="InterPro" id="IPR036890">
    <property type="entry name" value="HATPase_C_sf"/>
</dbReference>
<evidence type="ECO:0000256" key="3">
    <source>
        <dbReference type="ARBA" id="ARBA00012438"/>
    </source>
</evidence>